<keyword evidence="2" id="KW-1185">Reference proteome</keyword>
<evidence type="ECO:0000313" key="2">
    <source>
        <dbReference type="Proteomes" id="UP000001312"/>
    </source>
</evidence>
<organism evidence="1 2">
    <name type="scientific">Sclerotinia sclerotiorum (strain ATCC 18683 / 1980 / Ss-1)</name>
    <name type="common">White mold</name>
    <name type="synonym">Whetzelinia sclerotiorum</name>
    <dbReference type="NCBI Taxonomy" id="665079"/>
    <lineage>
        <taxon>Eukaryota</taxon>
        <taxon>Fungi</taxon>
        <taxon>Dikarya</taxon>
        <taxon>Ascomycota</taxon>
        <taxon>Pezizomycotina</taxon>
        <taxon>Leotiomycetes</taxon>
        <taxon>Helotiales</taxon>
        <taxon>Sclerotiniaceae</taxon>
        <taxon>Sclerotinia</taxon>
    </lineage>
</organism>
<dbReference type="AlphaFoldDB" id="A7ERH2"/>
<evidence type="ECO:0000313" key="1">
    <source>
        <dbReference type="EMBL" id="EDN92064.1"/>
    </source>
</evidence>
<sequence>MVILQHSCWYEKDTEDVAPTDYVGPLLQFNLFLEKPSHSFSGKQVTWLYHHMSLLIVTNS</sequence>
<dbReference type="RefSeq" id="XP_001591300.1">
    <property type="nucleotide sequence ID" value="XM_001591250.1"/>
</dbReference>
<dbReference type="EMBL" id="CH476630">
    <property type="protein sequence ID" value="EDN92064.1"/>
    <property type="molecule type" value="Genomic_DNA"/>
</dbReference>
<gene>
    <name evidence="1" type="ORF">SS1G_07926</name>
</gene>
<protein>
    <submittedName>
        <fullName evidence="1">Uncharacterized protein</fullName>
    </submittedName>
</protein>
<dbReference type="GeneID" id="5487628"/>
<accession>A7ERH2</accession>
<reference evidence="2" key="1">
    <citation type="journal article" date="2011" name="PLoS Genet.">
        <title>Genomic analysis of the necrotrophic fungal pathogens Sclerotinia sclerotiorum and Botrytis cinerea.</title>
        <authorList>
            <person name="Amselem J."/>
            <person name="Cuomo C.A."/>
            <person name="van Kan J.A."/>
            <person name="Viaud M."/>
            <person name="Benito E.P."/>
            <person name="Couloux A."/>
            <person name="Coutinho P.M."/>
            <person name="de Vries R.P."/>
            <person name="Dyer P.S."/>
            <person name="Fillinger S."/>
            <person name="Fournier E."/>
            <person name="Gout L."/>
            <person name="Hahn M."/>
            <person name="Kohn L."/>
            <person name="Lapalu N."/>
            <person name="Plummer K.M."/>
            <person name="Pradier J.M."/>
            <person name="Quevillon E."/>
            <person name="Sharon A."/>
            <person name="Simon A."/>
            <person name="ten Have A."/>
            <person name="Tudzynski B."/>
            <person name="Tudzynski P."/>
            <person name="Wincker P."/>
            <person name="Andrew M."/>
            <person name="Anthouard V."/>
            <person name="Beever R.E."/>
            <person name="Beffa R."/>
            <person name="Benoit I."/>
            <person name="Bouzid O."/>
            <person name="Brault B."/>
            <person name="Chen Z."/>
            <person name="Choquer M."/>
            <person name="Collemare J."/>
            <person name="Cotton P."/>
            <person name="Danchin E.G."/>
            <person name="Da Silva C."/>
            <person name="Gautier A."/>
            <person name="Giraud C."/>
            <person name="Giraud T."/>
            <person name="Gonzalez C."/>
            <person name="Grossetete S."/>
            <person name="Guldener U."/>
            <person name="Henrissat B."/>
            <person name="Howlett B.J."/>
            <person name="Kodira C."/>
            <person name="Kretschmer M."/>
            <person name="Lappartient A."/>
            <person name="Leroch M."/>
            <person name="Levis C."/>
            <person name="Mauceli E."/>
            <person name="Neuveglise C."/>
            <person name="Oeser B."/>
            <person name="Pearson M."/>
            <person name="Poulain J."/>
            <person name="Poussereau N."/>
            <person name="Quesneville H."/>
            <person name="Rascle C."/>
            <person name="Schumacher J."/>
            <person name="Segurens B."/>
            <person name="Sexton A."/>
            <person name="Silva E."/>
            <person name="Sirven C."/>
            <person name="Soanes D.M."/>
            <person name="Talbot N.J."/>
            <person name="Templeton M."/>
            <person name="Yandava C."/>
            <person name="Yarden O."/>
            <person name="Zeng Q."/>
            <person name="Rollins J.A."/>
            <person name="Lebrun M.H."/>
            <person name="Dickman M."/>
        </authorList>
    </citation>
    <scope>NUCLEOTIDE SEQUENCE [LARGE SCALE GENOMIC DNA]</scope>
    <source>
        <strain evidence="2">ATCC 18683 / 1980 / Ss-1</strain>
    </source>
</reference>
<dbReference type="InParanoid" id="A7ERH2"/>
<proteinExistence type="predicted"/>
<name>A7ERH2_SCLS1</name>
<dbReference type="KEGG" id="ssl:SS1G_07926"/>
<dbReference type="Proteomes" id="UP000001312">
    <property type="component" value="Unassembled WGS sequence"/>
</dbReference>